<keyword evidence="2" id="KW-1185">Reference proteome</keyword>
<protein>
    <submittedName>
        <fullName evidence="1">Uncharacterized protein</fullName>
    </submittedName>
</protein>
<dbReference type="AlphaFoldDB" id="A0A2G9HR79"/>
<dbReference type="EMBL" id="NKXS01001185">
    <property type="protein sequence ID" value="PIN20028.1"/>
    <property type="molecule type" value="Genomic_DNA"/>
</dbReference>
<evidence type="ECO:0000313" key="1">
    <source>
        <dbReference type="EMBL" id="PIN20028.1"/>
    </source>
</evidence>
<evidence type="ECO:0000313" key="2">
    <source>
        <dbReference type="Proteomes" id="UP000231279"/>
    </source>
</evidence>
<sequence>MNIIIVVLHCACLDFHIYVYWFINAIVTVLQSRLLITSPKGPGFMSVLLSRQYDVC</sequence>
<reference evidence="2" key="1">
    <citation type="journal article" date="2018" name="Gigascience">
        <title>Genome assembly of the Pink Ipe (Handroanthus impetiginosus, Bignoniaceae), a highly valued, ecologically keystone Neotropical timber forest tree.</title>
        <authorList>
            <person name="Silva-Junior O.B."/>
            <person name="Grattapaglia D."/>
            <person name="Novaes E."/>
            <person name="Collevatti R.G."/>
        </authorList>
    </citation>
    <scope>NUCLEOTIDE SEQUENCE [LARGE SCALE GENOMIC DNA]</scope>
    <source>
        <strain evidence="2">cv. UFG-1</strain>
    </source>
</reference>
<gene>
    <name evidence="1" type="ORF">CDL12_07286</name>
</gene>
<accession>A0A2G9HR79</accession>
<name>A0A2G9HR79_9LAMI</name>
<organism evidence="1 2">
    <name type="scientific">Handroanthus impetiginosus</name>
    <dbReference type="NCBI Taxonomy" id="429701"/>
    <lineage>
        <taxon>Eukaryota</taxon>
        <taxon>Viridiplantae</taxon>
        <taxon>Streptophyta</taxon>
        <taxon>Embryophyta</taxon>
        <taxon>Tracheophyta</taxon>
        <taxon>Spermatophyta</taxon>
        <taxon>Magnoliopsida</taxon>
        <taxon>eudicotyledons</taxon>
        <taxon>Gunneridae</taxon>
        <taxon>Pentapetalae</taxon>
        <taxon>asterids</taxon>
        <taxon>lamiids</taxon>
        <taxon>Lamiales</taxon>
        <taxon>Bignoniaceae</taxon>
        <taxon>Crescentiina</taxon>
        <taxon>Tabebuia alliance</taxon>
        <taxon>Handroanthus</taxon>
    </lineage>
</organism>
<comment type="caution">
    <text evidence="1">The sequence shown here is derived from an EMBL/GenBank/DDBJ whole genome shotgun (WGS) entry which is preliminary data.</text>
</comment>
<proteinExistence type="predicted"/>
<dbReference type="Proteomes" id="UP000231279">
    <property type="component" value="Unassembled WGS sequence"/>
</dbReference>